<dbReference type="EMBL" id="BLLF01003369">
    <property type="protein sequence ID" value="GFH27158.1"/>
    <property type="molecule type" value="Genomic_DNA"/>
</dbReference>
<sequence>MYLMKLAAKAKRVLIVSTSAPVPLETLLAPSYINWLPNGTAVPPPPANLDEMKGWWAAVEDGTFNCKQDKVIYFTPEVMSSAMLIEGVNITQHDLRTHCMFTALFTPTPVVSQAMTAQLAALGQDASLQYSAVHLPMGELDNSMERMMPVLLSSIKCVRGMLHHMNSSIDSAHHKVLLITDQPDVHKFVEQGFFRDVVTPRVTVQQFEWQTSNVTELAEAVAAVGILAHAACLMVGHDNLGAMAMWWGYVPCHRSFSSCQRQYWDHAIDTTPRKSAP</sequence>
<gene>
    <name evidence="1" type="ORF">HaLaN_25433</name>
</gene>
<dbReference type="Proteomes" id="UP000485058">
    <property type="component" value="Unassembled WGS sequence"/>
</dbReference>
<comment type="caution">
    <text evidence="1">The sequence shown here is derived from an EMBL/GenBank/DDBJ whole genome shotgun (WGS) entry which is preliminary data.</text>
</comment>
<dbReference type="AlphaFoldDB" id="A0A6A0A4F5"/>
<accession>A0A6A0A4F5</accession>
<keyword evidence="2" id="KW-1185">Reference proteome</keyword>
<organism evidence="1 2">
    <name type="scientific">Haematococcus lacustris</name>
    <name type="common">Green alga</name>
    <name type="synonym">Haematococcus pluvialis</name>
    <dbReference type="NCBI Taxonomy" id="44745"/>
    <lineage>
        <taxon>Eukaryota</taxon>
        <taxon>Viridiplantae</taxon>
        <taxon>Chlorophyta</taxon>
        <taxon>core chlorophytes</taxon>
        <taxon>Chlorophyceae</taxon>
        <taxon>CS clade</taxon>
        <taxon>Chlamydomonadales</taxon>
        <taxon>Haematococcaceae</taxon>
        <taxon>Haematococcus</taxon>
    </lineage>
</organism>
<reference evidence="1 2" key="1">
    <citation type="submission" date="2020-02" db="EMBL/GenBank/DDBJ databases">
        <title>Draft genome sequence of Haematococcus lacustris strain NIES-144.</title>
        <authorList>
            <person name="Morimoto D."/>
            <person name="Nakagawa S."/>
            <person name="Yoshida T."/>
            <person name="Sawayama S."/>
        </authorList>
    </citation>
    <scope>NUCLEOTIDE SEQUENCE [LARGE SCALE GENOMIC DNA]</scope>
    <source>
        <strain evidence="1 2">NIES-144</strain>
    </source>
</reference>
<evidence type="ECO:0000313" key="1">
    <source>
        <dbReference type="EMBL" id="GFH27158.1"/>
    </source>
</evidence>
<protein>
    <submittedName>
        <fullName evidence="1">Uncharacterized protein</fullName>
    </submittedName>
</protein>
<proteinExistence type="predicted"/>
<evidence type="ECO:0000313" key="2">
    <source>
        <dbReference type="Proteomes" id="UP000485058"/>
    </source>
</evidence>
<name>A0A6A0A4F5_HAELA</name>